<evidence type="ECO:0000313" key="1">
    <source>
        <dbReference type="EMBL" id="PIP14959.1"/>
    </source>
</evidence>
<dbReference type="Proteomes" id="UP000231025">
    <property type="component" value="Unassembled WGS sequence"/>
</dbReference>
<comment type="caution">
    <text evidence="1">The sequence shown here is derived from an EMBL/GenBank/DDBJ whole genome shotgun (WGS) entry which is preliminary data.</text>
</comment>
<dbReference type="EMBL" id="PCRE01000034">
    <property type="protein sequence ID" value="PIP14959.1"/>
    <property type="molecule type" value="Genomic_DNA"/>
</dbReference>
<sequence length="112" mass="13467">MITNEDTRKLIGKMKENFATKEDLKASETRLNKRIDRVMEYIDFKLEPLNKFQREFTDFKDRITRTLDWLVGAFNKFDEELAVIAHRNRETDGKLENHEFRIKNLEKSPAFQ</sequence>
<proteinExistence type="predicted"/>
<reference evidence="1 2" key="1">
    <citation type="submission" date="2017-09" db="EMBL/GenBank/DDBJ databases">
        <title>Depth-based differentiation of microbial function through sediment-hosted aquifers and enrichment of novel symbionts in the deep terrestrial subsurface.</title>
        <authorList>
            <person name="Probst A.J."/>
            <person name="Ladd B."/>
            <person name="Jarett J.K."/>
            <person name="Geller-Mcgrath D.E."/>
            <person name="Sieber C.M."/>
            <person name="Emerson J.B."/>
            <person name="Anantharaman K."/>
            <person name="Thomas B.C."/>
            <person name="Malmstrom R."/>
            <person name="Stieglmeier M."/>
            <person name="Klingl A."/>
            <person name="Woyke T."/>
            <person name="Ryan C.M."/>
            <person name="Banfield J.F."/>
        </authorList>
    </citation>
    <scope>NUCLEOTIDE SEQUENCE [LARGE SCALE GENOMIC DNA]</scope>
    <source>
        <strain evidence="1">CG23_combo_of_CG06-09_8_20_14_all_35_49</strain>
    </source>
</reference>
<evidence type="ECO:0000313" key="2">
    <source>
        <dbReference type="Proteomes" id="UP000231025"/>
    </source>
</evidence>
<dbReference type="AlphaFoldDB" id="A0A2G9Y6T0"/>
<organism evidence="1 2">
    <name type="scientific">Candidatus Roizmanbacteria bacterium CG23_combo_of_CG06-09_8_20_14_all_35_49</name>
    <dbReference type="NCBI Taxonomy" id="1974863"/>
    <lineage>
        <taxon>Bacteria</taxon>
        <taxon>Candidatus Roizmaniibacteriota</taxon>
    </lineage>
</organism>
<accession>A0A2G9Y6T0</accession>
<name>A0A2G9Y6T0_9BACT</name>
<gene>
    <name evidence="1" type="ORF">COX47_02360</name>
</gene>
<protein>
    <submittedName>
        <fullName evidence="1">Uncharacterized protein</fullName>
    </submittedName>
</protein>